<dbReference type="InterPro" id="IPR050535">
    <property type="entry name" value="DNA_Repair-Maintenance_Comp"/>
</dbReference>
<keyword evidence="5 6" id="KW-0269">Exonuclease</keyword>
<reference evidence="8 9" key="1">
    <citation type="submission" date="2015-07" db="EMBL/GenBank/DDBJ databases">
        <title>Genome sequence of Ornatilinea apprima DSM 23815.</title>
        <authorList>
            <person name="Hemp J."/>
            <person name="Ward L.M."/>
            <person name="Pace L.A."/>
            <person name="Fischer W.W."/>
        </authorList>
    </citation>
    <scope>NUCLEOTIDE SEQUENCE [LARGE SCALE GENOMIC DNA]</scope>
    <source>
        <strain evidence="8 9">P3M-1</strain>
    </source>
</reference>
<evidence type="ECO:0000256" key="3">
    <source>
        <dbReference type="ARBA" id="ARBA00022722"/>
    </source>
</evidence>
<keyword evidence="4 6" id="KW-0378">Hydrolase</keyword>
<evidence type="ECO:0000313" key="8">
    <source>
        <dbReference type="EMBL" id="KPL71386.1"/>
    </source>
</evidence>
<feature type="domain" description="Calcineurin-like phosphoesterase" evidence="7">
    <location>
        <begin position="1"/>
        <end position="234"/>
    </location>
</feature>
<evidence type="ECO:0000259" key="7">
    <source>
        <dbReference type="Pfam" id="PF00149"/>
    </source>
</evidence>
<evidence type="ECO:0000256" key="5">
    <source>
        <dbReference type="ARBA" id="ARBA00022839"/>
    </source>
</evidence>
<dbReference type="Gene3D" id="3.60.21.10">
    <property type="match status" value="1"/>
</dbReference>
<accession>A0A0N8GL34</accession>
<dbReference type="NCBIfam" id="TIGR00619">
    <property type="entry name" value="sbcd"/>
    <property type="match status" value="1"/>
</dbReference>
<comment type="similarity">
    <text evidence="1 6">Belongs to the SbcD family.</text>
</comment>
<dbReference type="InterPro" id="IPR004843">
    <property type="entry name" value="Calcineurin-like_PHP"/>
</dbReference>
<evidence type="ECO:0000256" key="1">
    <source>
        <dbReference type="ARBA" id="ARBA00010555"/>
    </source>
</evidence>
<comment type="subunit">
    <text evidence="6">Heterodimer of SbcC and SbcD.</text>
</comment>
<dbReference type="GO" id="GO:0006260">
    <property type="term" value="P:DNA replication"/>
    <property type="evidence" value="ECO:0007669"/>
    <property type="project" value="UniProtKB-KW"/>
</dbReference>
<dbReference type="PANTHER" id="PTHR30337">
    <property type="entry name" value="COMPONENT OF ATP-DEPENDENT DSDNA EXONUCLEASE"/>
    <property type="match status" value="1"/>
</dbReference>
<dbReference type="GO" id="GO:0006310">
    <property type="term" value="P:DNA recombination"/>
    <property type="evidence" value="ECO:0007669"/>
    <property type="project" value="UniProtKB-KW"/>
</dbReference>
<dbReference type="GO" id="GO:0008408">
    <property type="term" value="F:3'-5' exonuclease activity"/>
    <property type="evidence" value="ECO:0007669"/>
    <property type="project" value="InterPro"/>
</dbReference>
<keyword evidence="3 6" id="KW-0540">Nuclease</keyword>
<evidence type="ECO:0000256" key="6">
    <source>
        <dbReference type="RuleBase" id="RU363069"/>
    </source>
</evidence>
<protein>
    <recommendedName>
        <fullName evidence="2 6">Nuclease SbcCD subunit D</fullName>
    </recommendedName>
</protein>
<dbReference type="CDD" id="cd00840">
    <property type="entry name" value="MPP_Mre11_N"/>
    <property type="match status" value="1"/>
</dbReference>
<keyword evidence="6" id="KW-0255">Endonuclease</keyword>
<comment type="function">
    <text evidence="6">SbcCD cleaves DNA hairpin structures. These structures can inhibit DNA replication and are intermediates in certain DNA recombination reactions. The complex acts as a 3'-&gt;5' double strand exonuclease that can open hairpins. It also has a 5' single-strand endonuclease activity.</text>
</comment>
<dbReference type="AlphaFoldDB" id="A0A0N8GL34"/>
<sequence>MRILHFADAHIDISAHGRHDPATGLPIRVLDFLRALDTIVDTAIAEKVDLVLFAGDAYKDRTPVPTFQREWGKRIARLSAAGVPTLLLVGNHDLSPASGRAHALQEFATLQVPNVLVADRPTLYLPQDLFGLPLQIMALPWLSRSGLMAALQLNDLPIEQINEEMELKLTELVGFWWQKIDPSLPVVLTAHASVQGAVYGGERSVMLGSDLVLKGSLTRDPRLDYVALGHIHKPQDLNPGAHPPVIYPGSIERVDFGEAKDDKFFVIADVQRGATQVEWRKLEGRAFIDRSITLDSGKEVTRQILDCLGPRELLKDAIVRLVINYPRELEPLIDEASVRDYAAETFEFHFPRRPQAQARARLSQLDPTRQLSHHDLLEQYWRSVNIDKKEKEALQTLAAQIMSSPIVKEEE</sequence>
<evidence type="ECO:0000256" key="2">
    <source>
        <dbReference type="ARBA" id="ARBA00013365"/>
    </source>
</evidence>
<keyword evidence="9" id="KW-1185">Reference proteome</keyword>
<dbReference type="OrthoDB" id="9773856at2"/>
<keyword evidence="6" id="KW-0233">DNA recombination</keyword>
<name>A0A0N8GL34_9CHLR</name>
<evidence type="ECO:0000313" key="9">
    <source>
        <dbReference type="Proteomes" id="UP000050417"/>
    </source>
</evidence>
<comment type="caution">
    <text evidence="8">The sequence shown here is derived from an EMBL/GenBank/DDBJ whole genome shotgun (WGS) entry which is preliminary data.</text>
</comment>
<proteinExistence type="inferred from homology"/>
<dbReference type="PATRIC" id="fig|1134406.4.peg.445"/>
<dbReference type="GO" id="GO:0004519">
    <property type="term" value="F:endonuclease activity"/>
    <property type="evidence" value="ECO:0007669"/>
    <property type="project" value="UniProtKB-KW"/>
</dbReference>
<dbReference type="InterPro" id="IPR029052">
    <property type="entry name" value="Metallo-depent_PP-like"/>
</dbReference>
<evidence type="ECO:0000256" key="4">
    <source>
        <dbReference type="ARBA" id="ARBA00022801"/>
    </source>
</evidence>
<dbReference type="SUPFAM" id="SSF56300">
    <property type="entry name" value="Metallo-dependent phosphatases"/>
    <property type="match status" value="1"/>
</dbReference>
<dbReference type="PANTHER" id="PTHR30337:SF0">
    <property type="entry name" value="NUCLEASE SBCCD SUBUNIT D"/>
    <property type="match status" value="1"/>
</dbReference>
<organism evidence="8 9">
    <name type="scientific">Ornatilinea apprima</name>
    <dbReference type="NCBI Taxonomy" id="1134406"/>
    <lineage>
        <taxon>Bacteria</taxon>
        <taxon>Bacillati</taxon>
        <taxon>Chloroflexota</taxon>
        <taxon>Anaerolineae</taxon>
        <taxon>Anaerolineales</taxon>
        <taxon>Anaerolineaceae</taxon>
        <taxon>Ornatilinea</taxon>
    </lineage>
</organism>
<gene>
    <name evidence="6" type="primary">sbcD</name>
    <name evidence="8" type="ORF">ADN00_16930</name>
</gene>
<dbReference type="Proteomes" id="UP000050417">
    <property type="component" value="Unassembled WGS sequence"/>
</dbReference>
<dbReference type="EMBL" id="LGCL01000041">
    <property type="protein sequence ID" value="KPL71386.1"/>
    <property type="molecule type" value="Genomic_DNA"/>
</dbReference>
<dbReference type="InterPro" id="IPR004593">
    <property type="entry name" value="SbcD"/>
</dbReference>
<dbReference type="STRING" id="1134406.ADN00_16930"/>
<dbReference type="RefSeq" id="WP_075064233.1">
    <property type="nucleotide sequence ID" value="NZ_LGCL01000041.1"/>
</dbReference>
<dbReference type="Pfam" id="PF00149">
    <property type="entry name" value="Metallophos"/>
    <property type="match status" value="1"/>
</dbReference>
<dbReference type="InterPro" id="IPR041796">
    <property type="entry name" value="Mre11_N"/>
</dbReference>
<keyword evidence="6" id="KW-0235">DNA replication</keyword>